<dbReference type="Proteomes" id="UP001152300">
    <property type="component" value="Unassembled WGS sequence"/>
</dbReference>
<name>A0A9X0AIN0_9HELO</name>
<feature type="chain" id="PRO_5040809210" evidence="1">
    <location>
        <begin position="21"/>
        <end position="67"/>
    </location>
</feature>
<keyword evidence="3" id="KW-1185">Reference proteome</keyword>
<dbReference type="AlphaFoldDB" id="A0A9X0AIN0"/>
<evidence type="ECO:0000313" key="3">
    <source>
        <dbReference type="Proteomes" id="UP001152300"/>
    </source>
</evidence>
<gene>
    <name evidence="2" type="ORF">OCU04_008283</name>
</gene>
<protein>
    <submittedName>
        <fullName evidence="2">Uncharacterized protein</fullName>
    </submittedName>
</protein>
<evidence type="ECO:0000313" key="2">
    <source>
        <dbReference type="EMBL" id="KAJ8063039.1"/>
    </source>
</evidence>
<organism evidence="2 3">
    <name type="scientific">Sclerotinia nivalis</name>
    <dbReference type="NCBI Taxonomy" id="352851"/>
    <lineage>
        <taxon>Eukaryota</taxon>
        <taxon>Fungi</taxon>
        <taxon>Dikarya</taxon>
        <taxon>Ascomycota</taxon>
        <taxon>Pezizomycotina</taxon>
        <taxon>Leotiomycetes</taxon>
        <taxon>Helotiales</taxon>
        <taxon>Sclerotiniaceae</taxon>
        <taxon>Sclerotinia</taxon>
    </lineage>
</organism>
<reference evidence="2" key="1">
    <citation type="submission" date="2022-11" db="EMBL/GenBank/DDBJ databases">
        <title>Genome Resource of Sclerotinia nivalis Strain SnTB1, a Plant Pathogen Isolated from American Ginseng.</title>
        <authorList>
            <person name="Fan S."/>
        </authorList>
    </citation>
    <scope>NUCLEOTIDE SEQUENCE</scope>
    <source>
        <strain evidence="2">SnTB1</strain>
    </source>
</reference>
<dbReference type="EMBL" id="JAPEIS010000009">
    <property type="protein sequence ID" value="KAJ8063039.1"/>
    <property type="molecule type" value="Genomic_DNA"/>
</dbReference>
<keyword evidence="1" id="KW-0732">Signal</keyword>
<evidence type="ECO:0000256" key="1">
    <source>
        <dbReference type="SAM" id="SignalP"/>
    </source>
</evidence>
<sequence length="67" mass="7336">MHFSKVTALVAAFLASSCYAAPTPNSPSSESIARAEAEPIEDYIIPIKEKAKREEDAEPIEDYIIPI</sequence>
<accession>A0A9X0AIN0</accession>
<proteinExistence type="predicted"/>
<dbReference type="PROSITE" id="PS51257">
    <property type="entry name" value="PROKAR_LIPOPROTEIN"/>
    <property type="match status" value="1"/>
</dbReference>
<feature type="signal peptide" evidence="1">
    <location>
        <begin position="1"/>
        <end position="20"/>
    </location>
</feature>
<comment type="caution">
    <text evidence="2">The sequence shown here is derived from an EMBL/GenBank/DDBJ whole genome shotgun (WGS) entry which is preliminary data.</text>
</comment>